<evidence type="ECO:0000313" key="6">
    <source>
        <dbReference type="EMBL" id="KXX77410.1"/>
    </source>
</evidence>
<proteinExistence type="inferred from homology"/>
<feature type="domain" description="Glycoside hydrolase family 5" evidence="5">
    <location>
        <begin position="100"/>
        <end position="420"/>
    </location>
</feature>
<accession>A0A175W2D9</accession>
<comment type="similarity">
    <text evidence="1 4">Belongs to the glycosyl hydrolase 5 (cellulase A) family.</text>
</comment>
<dbReference type="STRING" id="100816.A0A175W2D9"/>
<dbReference type="AlphaFoldDB" id="A0A175W2D9"/>
<evidence type="ECO:0000313" key="7">
    <source>
        <dbReference type="Proteomes" id="UP000078237"/>
    </source>
</evidence>
<dbReference type="EMBL" id="LCTW02000162">
    <property type="protein sequence ID" value="KXX77410.1"/>
    <property type="molecule type" value="Genomic_DNA"/>
</dbReference>
<dbReference type="GO" id="GO:0000272">
    <property type="term" value="P:polysaccharide catabolic process"/>
    <property type="evidence" value="ECO:0007669"/>
    <property type="project" value="InterPro"/>
</dbReference>
<dbReference type="GO" id="GO:0004553">
    <property type="term" value="F:hydrolase activity, hydrolyzing O-glycosyl compounds"/>
    <property type="evidence" value="ECO:0007669"/>
    <property type="project" value="InterPro"/>
</dbReference>
<sequence length="466" mass="52136">MASHESQYRRAPVITYELPSIWRTDDPKTRLDTFGEVTTIPAAMKLIATFLALVSLSAAAPRSNLDHDEASKRATWPDGPFVTSGRWILNVSGQNLTYAGTNWPGHNDVMIPEGLQYQPIETIVEKVKSLGMNTVRLTFAIQMIDEIYSNGGRDITIQQAFVQALGQANGMRVLNQVLAKNPRFNASTTRLQVFDAVAEELAKQQLYIHLDNHISKGMWCCSGNDGNTWWGDTHFSTPNWVRGLAYMAEHGKSWPALMSIGLRNEPREPSNNAALRATYNWQSWYTYMRQGADAVNKANPDLLIFLSGLNYDTYLTPVVQGTALTPGNGRFSFNDFPGYADKLVLELHNYETGIGNCNSLTGNLYRNGFEALTSSARNQFPVMLTEFGFLMDDRTWRGVYASCLASYLPAQKAGWTIWVLAGSYYIRSGTQDYDETWGLLNHDWSGWRSPGYVNGALLGMVRNTLN</sequence>
<dbReference type="VEuPathDB" id="FungiDB:MMYC01_206066"/>
<dbReference type="SUPFAM" id="SSF51445">
    <property type="entry name" value="(Trans)glycosidases"/>
    <property type="match status" value="1"/>
</dbReference>
<organism evidence="6 7">
    <name type="scientific">Madurella mycetomatis</name>
    <dbReference type="NCBI Taxonomy" id="100816"/>
    <lineage>
        <taxon>Eukaryota</taxon>
        <taxon>Fungi</taxon>
        <taxon>Dikarya</taxon>
        <taxon>Ascomycota</taxon>
        <taxon>Pezizomycotina</taxon>
        <taxon>Sordariomycetes</taxon>
        <taxon>Sordariomycetidae</taxon>
        <taxon>Sordariales</taxon>
        <taxon>Sordariales incertae sedis</taxon>
        <taxon>Madurella</taxon>
    </lineage>
</organism>
<reference evidence="6 7" key="1">
    <citation type="journal article" date="2016" name="Genome Announc.">
        <title>Genome Sequence of Madurella mycetomatis mm55, Isolated from a Human Mycetoma Case in Sudan.</title>
        <authorList>
            <person name="Smit S."/>
            <person name="Derks M.F."/>
            <person name="Bervoets S."/>
            <person name="Fahal A."/>
            <person name="van Leeuwen W."/>
            <person name="van Belkum A."/>
            <person name="van de Sande W.W."/>
        </authorList>
    </citation>
    <scope>NUCLEOTIDE SEQUENCE [LARGE SCALE GENOMIC DNA]</scope>
    <source>
        <strain evidence="7">mm55</strain>
    </source>
</reference>
<keyword evidence="2 4" id="KW-0378">Hydrolase</keyword>
<evidence type="ECO:0000256" key="2">
    <source>
        <dbReference type="ARBA" id="ARBA00022801"/>
    </source>
</evidence>
<protein>
    <submittedName>
        <fullName evidence="6">Endoglucanase E1</fullName>
    </submittedName>
</protein>
<dbReference type="Gene3D" id="3.20.20.80">
    <property type="entry name" value="Glycosidases"/>
    <property type="match status" value="1"/>
</dbReference>
<dbReference type="Proteomes" id="UP000078237">
    <property type="component" value="Unassembled WGS sequence"/>
</dbReference>
<dbReference type="InterPro" id="IPR001547">
    <property type="entry name" value="Glyco_hydro_5"/>
</dbReference>
<keyword evidence="7" id="KW-1185">Reference proteome</keyword>
<gene>
    <name evidence="6" type="ORF">MMYC01_206066</name>
</gene>
<evidence type="ECO:0000256" key="4">
    <source>
        <dbReference type="RuleBase" id="RU361153"/>
    </source>
</evidence>
<evidence type="ECO:0000256" key="3">
    <source>
        <dbReference type="ARBA" id="ARBA00023295"/>
    </source>
</evidence>
<evidence type="ECO:0000256" key="1">
    <source>
        <dbReference type="ARBA" id="ARBA00005641"/>
    </source>
</evidence>
<dbReference type="InterPro" id="IPR017853">
    <property type="entry name" value="GH"/>
</dbReference>
<dbReference type="PANTHER" id="PTHR31263:SF0">
    <property type="entry name" value="CELLULASE FAMILY PROTEIN (AFU_ORTHOLOGUE AFUA_5G14560)"/>
    <property type="match status" value="1"/>
</dbReference>
<name>A0A175W2D9_9PEZI</name>
<dbReference type="Pfam" id="PF00150">
    <property type="entry name" value="Cellulase"/>
    <property type="match status" value="1"/>
</dbReference>
<evidence type="ECO:0000259" key="5">
    <source>
        <dbReference type="Pfam" id="PF00150"/>
    </source>
</evidence>
<comment type="caution">
    <text evidence="6">The sequence shown here is derived from an EMBL/GenBank/DDBJ whole genome shotgun (WGS) entry which is preliminary data.</text>
</comment>
<dbReference type="PANTHER" id="PTHR31263">
    <property type="entry name" value="CELLULASE FAMILY PROTEIN (AFU_ORTHOLOGUE AFUA_5G14560)"/>
    <property type="match status" value="1"/>
</dbReference>
<dbReference type="OrthoDB" id="442731at2759"/>
<keyword evidence="3 4" id="KW-0326">Glycosidase</keyword>